<evidence type="ECO:0000256" key="3">
    <source>
        <dbReference type="ARBA" id="ARBA00022723"/>
    </source>
</evidence>
<dbReference type="PRINTS" id="PR00385">
    <property type="entry name" value="P450"/>
</dbReference>
<evidence type="ECO:0000256" key="8">
    <source>
        <dbReference type="RuleBase" id="RU000461"/>
    </source>
</evidence>
<dbReference type="Gene3D" id="1.10.630.10">
    <property type="entry name" value="Cytochrome P450"/>
    <property type="match status" value="1"/>
</dbReference>
<comment type="similarity">
    <text evidence="1 8">Belongs to the cytochrome P450 family.</text>
</comment>
<name>A0A6S6SC58_9BACT</name>
<dbReference type="AlphaFoldDB" id="A0A6S6SC58"/>
<keyword evidence="6 8" id="KW-0503">Monooxygenase</keyword>
<gene>
    <name evidence="9" type="ORF">HELGO_WM32598</name>
</gene>
<organism evidence="9">
    <name type="scientific">uncultured Sulfurovum sp</name>
    <dbReference type="NCBI Taxonomy" id="269237"/>
    <lineage>
        <taxon>Bacteria</taxon>
        <taxon>Pseudomonadati</taxon>
        <taxon>Campylobacterota</taxon>
        <taxon>Epsilonproteobacteria</taxon>
        <taxon>Campylobacterales</taxon>
        <taxon>Sulfurovaceae</taxon>
        <taxon>Sulfurovum</taxon>
        <taxon>environmental samples</taxon>
    </lineage>
</organism>
<keyword evidence="3 7" id="KW-0479">Metal-binding</keyword>
<evidence type="ECO:0000313" key="9">
    <source>
        <dbReference type="EMBL" id="CAA6805973.1"/>
    </source>
</evidence>
<accession>A0A6S6SC58</accession>
<dbReference type="GO" id="GO:0005506">
    <property type="term" value="F:iron ion binding"/>
    <property type="evidence" value="ECO:0007669"/>
    <property type="project" value="InterPro"/>
</dbReference>
<dbReference type="PRINTS" id="PR00463">
    <property type="entry name" value="EP450I"/>
</dbReference>
<dbReference type="PROSITE" id="PS00086">
    <property type="entry name" value="CYTOCHROME_P450"/>
    <property type="match status" value="1"/>
</dbReference>
<sequence>MKIYPYYPKPIKNKASIFTRYFKNRRSWLNSLYERSYTMKMGEFKVPLIDIYIVNEPDLIHRVMVTEVKFFPKHHLQHEMLKPVLGESIFTTNGKVWKKQRELLNPSFEMTRISHVFDLMQEASQDLLARLEKRNPNTYTDIDKEMTFVTADIIFRTILSKKLTLEEGEKIVKAFEIFQETSAKITMLKIFKIPKIFHSKKLESSYKESGNIIRQSLADIIQPRYDDSLNKNAYKDILSTLLKVIDEETAKPFSFQEILDQVAMLFLAGHETSASSLTWTLYLLALYPEHQESAYEEIIHACGKEKFSVQNIKELTFLTKIVKESLRLYPPVSFFPRETVEATTMRNKKLKKGSVVVVSPWLMHRNNRYWEDPHMFNPHRFDDPKSIHKHTYFPFGMGQRVCIGSAFAMQETLLLLASMIREYKLEVEPGFTPDIVGRLTTRSLNGLNVKFIKREGVS</sequence>
<dbReference type="PANTHER" id="PTHR24291:SF50">
    <property type="entry name" value="BIFUNCTIONAL ALBAFLAVENONE MONOOXYGENASE_TERPENE SYNTHASE"/>
    <property type="match status" value="1"/>
</dbReference>
<dbReference type="InterPro" id="IPR050196">
    <property type="entry name" value="Cytochrome_P450_Monoox"/>
</dbReference>
<keyword evidence="2 7" id="KW-0349">Heme</keyword>
<dbReference type="GO" id="GO:0020037">
    <property type="term" value="F:heme binding"/>
    <property type="evidence" value="ECO:0007669"/>
    <property type="project" value="InterPro"/>
</dbReference>
<dbReference type="InterPro" id="IPR017972">
    <property type="entry name" value="Cyt_P450_CS"/>
</dbReference>
<dbReference type="GO" id="GO:0016705">
    <property type="term" value="F:oxidoreductase activity, acting on paired donors, with incorporation or reduction of molecular oxygen"/>
    <property type="evidence" value="ECO:0007669"/>
    <property type="project" value="InterPro"/>
</dbReference>
<dbReference type="InterPro" id="IPR002401">
    <property type="entry name" value="Cyt_P450_E_grp-I"/>
</dbReference>
<dbReference type="InterPro" id="IPR036396">
    <property type="entry name" value="Cyt_P450_sf"/>
</dbReference>
<dbReference type="EMBL" id="CACVAZ010000028">
    <property type="protein sequence ID" value="CAA6805973.1"/>
    <property type="molecule type" value="Genomic_DNA"/>
</dbReference>
<feature type="binding site" description="axial binding residue" evidence="7">
    <location>
        <position position="402"/>
    </location>
    <ligand>
        <name>heme</name>
        <dbReference type="ChEBI" id="CHEBI:30413"/>
    </ligand>
    <ligandPart>
        <name>Fe</name>
        <dbReference type="ChEBI" id="CHEBI:18248"/>
    </ligandPart>
</feature>
<reference evidence="9" key="1">
    <citation type="submission" date="2020-01" db="EMBL/GenBank/DDBJ databases">
        <authorList>
            <person name="Meier V. D."/>
            <person name="Meier V D."/>
        </authorList>
    </citation>
    <scope>NUCLEOTIDE SEQUENCE</scope>
    <source>
        <strain evidence="9">HLG_WM_MAG_02</strain>
    </source>
</reference>
<dbReference type="InterPro" id="IPR001128">
    <property type="entry name" value="Cyt_P450"/>
</dbReference>
<comment type="cofactor">
    <cofactor evidence="7">
        <name>heme</name>
        <dbReference type="ChEBI" id="CHEBI:30413"/>
    </cofactor>
</comment>
<dbReference type="GO" id="GO:0004497">
    <property type="term" value="F:monooxygenase activity"/>
    <property type="evidence" value="ECO:0007669"/>
    <property type="project" value="UniProtKB-KW"/>
</dbReference>
<dbReference type="PANTHER" id="PTHR24291">
    <property type="entry name" value="CYTOCHROME P450 FAMILY 4"/>
    <property type="match status" value="1"/>
</dbReference>
<dbReference type="SUPFAM" id="SSF48264">
    <property type="entry name" value="Cytochrome P450"/>
    <property type="match status" value="1"/>
</dbReference>
<evidence type="ECO:0000256" key="1">
    <source>
        <dbReference type="ARBA" id="ARBA00010617"/>
    </source>
</evidence>
<evidence type="ECO:0000256" key="4">
    <source>
        <dbReference type="ARBA" id="ARBA00023002"/>
    </source>
</evidence>
<keyword evidence="5 7" id="KW-0408">Iron</keyword>
<protein>
    <submittedName>
        <fullName evidence="9">Cytochrome P450 family protein</fullName>
    </submittedName>
</protein>
<evidence type="ECO:0000256" key="5">
    <source>
        <dbReference type="ARBA" id="ARBA00023004"/>
    </source>
</evidence>
<evidence type="ECO:0000256" key="7">
    <source>
        <dbReference type="PIRSR" id="PIRSR602401-1"/>
    </source>
</evidence>
<keyword evidence="4 8" id="KW-0560">Oxidoreductase</keyword>
<proteinExistence type="inferred from homology"/>
<evidence type="ECO:0000256" key="6">
    <source>
        <dbReference type="ARBA" id="ARBA00023033"/>
    </source>
</evidence>
<dbReference type="Pfam" id="PF00067">
    <property type="entry name" value="p450"/>
    <property type="match status" value="1"/>
</dbReference>
<evidence type="ECO:0000256" key="2">
    <source>
        <dbReference type="ARBA" id="ARBA00022617"/>
    </source>
</evidence>